<dbReference type="GO" id="GO:0003884">
    <property type="term" value="F:D-amino-acid oxidase activity"/>
    <property type="evidence" value="ECO:0007669"/>
    <property type="project" value="InterPro"/>
</dbReference>
<reference evidence="9" key="1">
    <citation type="submission" date="2014-12" db="EMBL/GenBank/DDBJ databases">
        <title>Insight into the proteome of Arion vulgaris.</title>
        <authorList>
            <person name="Aradska J."/>
            <person name="Bulat T."/>
            <person name="Smidak R."/>
            <person name="Sarate P."/>
            <person name="Gangsoo J."/>
            <person name="Sialana F."/>
            <person name="Bilban M."/>
            <person name="Lubec G."/>
        </authorList>
    </citation>
    <scope>NUCLEOTIDE SEQUENCE</scope>
    <source>
        <tissue evidence="9">Skin</tissue>
    </source>
</reference>
<dbReference type="EMBL" id="HACG01030544">
    <property type="protein sequence ID" value="CEK77409.1"/>
    <property type="molecule type" value="Transcribed_RNA"/>
</dbReference>
<evidence type="ECO:0000256" key="1">
    <source>
        <dbReference type="ARBA" id="ARBA00001974"/>
    </source>
</evidence>
<dbReference type="GO" id="GO:0071949">
    <property type="term" value="F:FAD binding"/>
    <property type="evidence" value="ECO:0007669"/>
    <property type="project" value="InterPro"/>
</dbReference>
<dbReference type="EMBL" id="HACG01030519">
    <property type="protein sequence ID" value="CEK77384.1"/>
    <property type="molecule type" value="Transcribed_RNA"/>
</dbReference>
<evidence type="ECO:0000313" key="9">
    <source>
        <dbReference type="EMBL" id="CEK77384.1"/>
    </source>
</evidence>
<evidence type="ECO:0000313" key="11">
    <source>
        <dbReference type="EMBL" id="CEK77393.1"/>
    </source>
</evidence>
<comment type="cofactor">
    <cofactor evidence="1 7">
        <name>FAD</name>
        <dbReference type="ChEBI" id="CHEBI:57692"/>
    </cofactor>
</comment>
<dbReference type="EMBL" id="HACG01030530">
    <property type="protein sequence ID" value="CEK77395.1"/>
    <property type="molecule type" value="Transcribed_RNA"/>
</dbReference>
<accession>A0A0B7A8S7</accession>
<keyword evidence="6" id="KW-0560">Oxidoreductase</keyword>
<dbReference type="AlphaFoldDB" id="A0A0B7A8S7"/>
<feature type="binding site" evidence="7">
    <location>
        <position position="286"/>
    </location>
    <ligand>
        <name>D-dopa</name>
        <dbReference type="ChEBI" id="CHEBI:149689"/>
    </ligand>
</feature>
<comment type="subcellular location">
    <subcellularLocation>
        <location evidence="2">Peroxisome matrix</location>
    </subcellularLocation>
</comment>
<dbReference type="PIRSF" id="PIRSF000189">
    <property type="entry name" value="D-aa_oxidase"/>
    <property type="match status" value="1"/>
</dbReference>
<keyword evidence="5 7" id="KW-0274">FAD</keyword>
<name>A0A0B7A8S7_9EUPU</name>
<evidence type="ECO:0000256" key="6">
    <source>
        <dbReference type="ARBA" id="ARBA00023002"/>
    </source>
</evidence>
<dbReference type="EMBL" id="HACG01030540">
    <property type="protein sequence ID" value="CEK77405.1"/>
    <property type="molecule type" value="Transcribed_RNA"/>
</dbReference>
<keyword evidence="4" id="KW-0285">Flavoprotein</keyword>
<comment type="similarity">
    <text evidence="3">Belongs to the DAMOX/DASOX family.</text>
</comment>
<dbReference type="PROSITE" id="PS00677">
    <property type="entry name" value="DAO"/>
    <property type="match status" value="1"/>
</dbReference>
<evidence type="ECO:0000313" key="10">
    <source>
        <dbReference type="EMBL" id="CEK77391.1"/>
    </source>
</evidence>
<evidence type="ECO:0000259" key="8">
    <source>
        <dbReference type="Pfam" id="PF01266"/>
    </source>
</evidence>
<dbReference type="InterPro" id="IPR023209">
    <property type="entry name" value="DAO"/>
</dbReference>
<evidence type="ECO:0000256" key="7">
    <source>
        <dbReference type="PIRSR" id="PIRSR000189-1"/>
    </source>
</evidence>
<evidence type="ECO:0000256" key="5">
    <source>
        <dbReference type="ARBA" id="ARBA00022827"/>
    </source>
</evidence>
<protein>
    <recommendedName>
        <fullName evidence="8">FAD dependent oxidoreductase domain-containing protein</fullName>
    </recommendedName>
</protein>
<dbReference type="PANTHER" id="PTHR11530:SF11">
    <property type="entry name" value="D-ASPARTATE OXIDASE"/>
    <property type="match status" value="1"/>
</dbReference>
<evidence type="ECO:0000313" key="15">
    <source>
        <dbReference type="EMBL" id="CEK77409.1"/>
    </source>
</evidence>
<evidence type="ECO:0000313" key="13">
    <source>
        <dbReference type="EMBL" id="CEK77397.1"/>
    </source>
</evidence>
<feature type="binding site" evidence="7">
    <location>
        <position position="316"/>
    </location>
    <ligand>
        <name>D-dopa</name>
        <dbReference type="ChEBI" id="CHEBI:149689"/>
    </ligand>
</feature>
<feature type="binding site" evidence="7">
    <location>
        <position position="170"/>
    </location>
    <ligand>
        <name>FAD</name>
        <dbReference type="ChEBI" id="CHEBI:57692"/>
    </ligand>
</feature>
<evidence type="ECO:0000256" key="4">
    <source>
        <dbReference type="ARBA" id="ARBA00022630"/>
    </source>
</evidence>
<feature type="binding site" evidence="7">
    <location>
        <position position="231"/>
    </location>
    <ligand>
        <name>D-dopa</name>
        <dbReference type="ChEBI" id="CHEBI:149689"/>
    </ligand>
</feature>
<dbReference type="EMBL" id="HACG01030526">
    <property type="protein sequence ID" value="CEK77391.1"/>
    <property type="molecule type" value="Transcribed_RNA"/>
</dbReference>
<sequence>MTSRLPPKIVVIGAGVNGLACAVCIQKSCPEAQVQVVAETFSPHTTSDGSAGFWRPFVSNQQDAELLLNLCQTTHGYLSDLASSPLAGDVGVQMLSGYQLSADLTESHEDHIVKSVVKGWRTLIPEELARFPMAKSGYFYTSVQVDVTQYLQWLMKKFLENGGSVCSRKVSSLSEFAGQCDLVINCCGLGGKDLLKDDQVTPTRGQVWRVHAPWIKHFYMFKPNPGLQSTYVLPGVSNIVVGGTIEPGNWRTDVNEEDSISIWKRAQELLPQIARATPIRAWAGLRPSRTALRLEPEVLESDGKKLKVIHNYGHGGSGVTLHWGCAIEVTKLALESLDSPTASIQQIKSRL</sequence>
<dbReference type="InterPro" id="IPR006181">
    <property type="entry name" value="D-amino_acid_oxidase_CS"/>
</dbReference>
<evidence type="ECO:0000313" key="12">
    <source>
        <dbReference type="EMBL" id="CEK77395.1"/>
    </source>
</evidence>
<organism evidence="9">
    <name type="scientific">Arion vulgaris</name>
    <dbReference type="NCBI Taxonomy" id="1028688"/>
    <lineage>
        <taxon>Eukaryota</taxon>
        <taxon>Metazoa</taxon>
        <taxon>Spiralia</taxon>
        <taxon>Lophotrochozoa</taxon>
        <taxon>Mollusca</taxon>
        <taxon>Gastropoda</taxon>
        <taxon>Heterobranchia</taxon>
        <taxon>Euthyneura</taxon>
        <taxon>Panpulmonata</taxon>
        <taxon>Eupulmonata</taxon>
        <taxon>Stylommatophora</taxon>
        <taxon>Helicina</taxon>
        <taxon>Arionoidea</taxon>
        <taxon>Arionidae</taxon>
        <taxon>Arion</taxon>
    </lineage>
</organism>
<dbReference type="InterPro" id="IPR006076">
    <property type="entry name" value="FAD-dep_OxRdtase"/>
</dbReference>
<dbReference type="Gene3D" id="3.30.9.10">
    <property type="entry name" value="D-Amino Acid Oxidase, subunit A, domain 2"/>
    <property type="match status" value="1"/>
</dbReference>
<feature type="domain" description="FAD dependent oxidoreductase" evidence="8">
    <location>
        <begin position="8"/>
        <end position="331"/>
    </location>
</feature>
<dbReference type="GO" id="GO:0019478">
    <property type="term" value="P:D-amino acid catabolic process"/>
    <property type="evidence" value="ECO:0007669"/>
    <property type="project" value="TreeGrafter"/>
</dbReference>
<dbReference type="Pfam" id="PF01266">
    <property type="entry name" value="DAO"/>
    <property type="match status" value="1"/>
</dbReference>
<feature type="binding site" evidence="7">
    <location>
        <begin position="46"/>
        <end position="47"/>
    </location>
    <ligand>
        <name>FAD</name>
        <dbReference type="ChEBI" id="CHEBI:57692"/>
    </ligand>
</feature>
<dbReference type="EMBL" id="HACG01030528">
    <property type="protein sequence ID" value="CEK77393.1"/>
    <property type="molecule type" value="Transcribed_RNA"/>
</dbReference>
<feature type="binding site" evidence="7">
    <location>
        <begin position="315"/>
        <end position="320"/>
    </location>
    <ligand>
        <name>FAD</name>
        <dbReference type="ChEBI" id="CHEBI:57692"/>
    </ligand>
</feature>
<dbReference type="EMBL" id="HACG01030532">
    <property type="protein sequence ID" value="CEK77397.1"/>
    <property type="molecule type" value="Transcribed_RNA"/>
</dbReference>
<proteinExistence type="inferred from homology"/>
<evidence type="ECO:0000256" key="3">
    <source>
        <dbReference type="ARBA" id="ARBA00006730"/>
    </source>
</evidence>
<evidence type="ECO:0000313" key="14">
    <source>
        <dbReference type="EMBL" id="CEK77405.1"/>
    </source>
</evidence>
<dbReference type="SUPFAM" id="SSF54373">
    <property type="entry name" value="FAD-linked reductases, C-terminal domain"/>
    <property type="match status" value="1"/>
</dbReference>
<dbReference type="PANTHER" id="PTHR11530">
    <property type="entry name" value="D-AMINO ACID OXIDASE"/>
    <property type="match status" value="1"/>
</dbReference>
<dbReference type="GO" id="GO:0005782">
    <property type="term" value="C:peroxisomal matrix"/>
    <property type="evidence" value="ECO:0007669"/>
    <property type="project" value="UniProtKB-SubCell"/>
</dbReference>
<gene>
    <name evidence="9" type="primary">ORF104366</name>
    <name evidence="10" type="synonym">ORF104402</name>
    <name evidence="11" type="synonym">ORF104411</name>
    <name evidence="12" type="synonym">ORF104419</name>
    <name evidence="13" type="synonym">ORF104425</name>
    <name evidence="14" type="synonym">ORF104457</name>
    <name evidence="15" type="synonym">ORF104469</name>
</gene>
<evidence type="ECO:0000256" key="2">
    <source>
        <dbReference type="ARBA" id="ARBA00004253"/>
    </source>
</evidence>
<dbReference type="Gene3D" id="3.40.50.720">
    <property type="entry name" value="NAD(P)-binding Rossmann-like Domain"/>
    <property type="match status" value="1"/>
</dbReference>
<dbReference type="SUPFAM" id="SSF51971">
    <property type="entry name" value="Nucleotide-binding domain"/>
    <property type="match status" value="1"/>
</dbReference>